<comment type="caution">
    <text evidence="2">The sequence shown here is derived from an EMBL/GenBank/DDBJ whole genome shotgun (WGS) entry which is preliminary data.</text>
</comment>
<evidence type="ECO:0000313" key="2">
    <source>
        <dbReference type="EMBL" id="OAH57092.1"/>
    </source>
</evidence>
<reference evidence="2 3" key="1">
    <citation type="submission" date="2016-01" db="EMBL/GenBank/DDBJ databases">
        <title>Investigation of taxonomic status of Bacillus aminovorans.</title>
        <authorList>
            <person name="Verma A."/>
            <person name="Pal Y."/>
            <person name="Krishnamurthi S."/>
        </authorList>
    </citation>
    <scope>NUCLEOTIDE SEQUENCE [LARGE SCALE GENOMIC DNA]</scope>
    <source>
        <strain evidence="2 3">DSM 4337</strain>
    </source>
</reference>
<dbReference type="Proteomes" id="UP000077271">
    <property type="component" value="Unassembled WGS sequence"/>
</dbReference>
<dbReference type="AlphaFoldDB" id="A0A177KUV6"/>
<proteinExistence type="predicted"/>
<evidence type="ECO:0000259" key="1">
    <source>
        <dbReference type="Pfam" id="PF25198"/>
    </source>
</evidence>
<dbReference type="Pfam" id="PF25198">
    <property type="entry name" value="Spore_GerAC_N"/>
    <property type="match status" value="1"/>
</dbReference>
<name>A0A177KUV6_9BACI</name>
<dbReference type="InterPro" id="IPR057336">
    <property type="entry name" value="GerAC_N"/>
</dbReference>
<accession>A0A177KUV6</accession>
<dbReference type="OrthoDB" id="9816067at2"/>
<feature type="domain" description="Spore germination protein N-terminal" evidence="1">
    <location>
        <begin position="1"/>
        <end position="76"/>
    </location>
</feature>
<organism evidence="2 3">
    <name type="scientific">Domibacillus aminovorans</name>
    <dbReference type="NCBI Taxonomy" id="29332"/>
    <lineage>
        <taxon>Bacteria</taxon>
        <taxon>Bacillati</taxon>
        <taxon>Bacillota</taxon>
        <taxon>Bacilli</taxon>
        <taxon>Bacillales</taxon>
        <taxon>Bacillaceae</taxon>
        <taxon>Domibacillus</taxon>
    </lineage>
</organism>
<dbReference type="EMBL" id="LQWZ01000015">
    <property type="protein sequence ID" value="OAH57092.1"/>
    <property type="molecule type" value="Genomic_DNA"/>
</dbReference>
<protein>
    <recommendedName>
        <fullName evidence="1">Spore germination protein N-terminal domain-containing protein</fullName>
    </recommendedName>
</protein>
<dbReference type="RefSeq" id="WP_063974842.1">
    <property type="nucleotide sequence ID" value="NZ_LQWZ01000015.1"/>
</dbReference>
<sequence>MRSRDISAKALVAICDDDIEQFFASMKKNTPPNGTSLLDFFEKNAGWNPEISLTRVWKIYRSIHSYTRDVAVPLLRPGDTTLVEHTGSGVLKNGRMVGEISLDETLLYNAFNGESTEGKVEFFNLGSVLILGDSMSLFSYKKVYFLYL</sequence>
<evidence type="ECO:0000313" key="3">
    <source>
        <dbReference type="Proteomes" id="UP000077271"/>
    </source>
</evidence>
<gene>
    <name evidence="2" type="ORF">AWH48_19380</name>
</gene>